<feature type="site" description="Interaction with DNA" evidence="10">
    <location>
        <position position="305"/>
    </location>
</feature>
<dbReference type="SUPFAM" id="SSF56712">
    <property type="entry name" value="Prokaryotic type I DNA topoisomerase"/>
    <property type="match status" value="1"/>
</dbReference>
<dbReference type="Gene3D" id="1.10.290.10">
    <property type="entry name" value="Topoisomerase I, domain 4"/>
    <property type="match status" value="1"/>
</dbReference>
<keyword evidence="4" id="KW-0863">Zinc-finger</keyword>
<dbReference type="PROSITE" id="PS52039">
    <property type="entry name" value="TOPO_IA_2"/>
    <property type="match status" value="1"/>
</dbReference>
<feature type="domain" description="Toprim" evidence="12">
    <location>
        <begin position="1"/>
        <end position="117"/>
    </location>
</feature>
<feature type="site" description="Interaction with DNA" evidence="10">
    <location>
        <position position="145"/>
    </location>
</feature>
<accession>A0A1S1P1X5</accession>
<keyword evidence="3" id="KW-0479">Metal-binding</keyword>
<dbReference type="PROSITE" id="PS50880">
    <property type="entry name" value="TOPRIM"/>
    <property type="match status" value="1"/>
</dbReference>
<dbReference type="NCBIfam" id="TIGR01051">
    <property type="entry name" value="topA_bact"/>
    <property type="match status" value="1"/>
</dbReference>
<dbReference type="Pfam" id="PF01396">
    <property type="entry name" value="Zn_ribbon_Top1"/>
    <property type="match status" value="1"/>
</dbReference>
<dbReference type="Gene3D" id="2.70.20.10">
    <property type="entry name" value="Topoisomerase I, domain 3"/>
    <property type="match status" value="1"/>
</dbReference>
<comment type="subunit">
    <text evidence="10">Monomer.</text>
</comment>
<dbReference type="InterPro" id="IPR028612">
    <property type="entry name" value="Topoisom_1_IA"/>
</dbReference>
<dbReference type="CDD" id="cd00186">
    <property type="entry name" value="TOP1Ac"/>
    <property type="match status" value="1"/>
</dbReference>
<dbReference type="PRINTS" id="PR00417">
    <property type="entry name" value="PRTPISMRASEI"/>
</dbReference>
<dbReference type="EMBL" id="MNAO01000303">
    <property type="protein sequence ID" value="OHV15281.1"/>
    <property type="molecule type" value="Genomic_DNA"/>
</dbReference>
<dbReference type="Gene3D" id="1.10.460.10">
    <property type="entry name" value="Topoisomerase I, domain 2"/>
    <property type="match status" value="1"/>
</dbReference>
<protein>
    <recommendedName>
        <fullName evidence="10">DNA topoisomerase 1</fullName>
        <ecNumber evidence="10">5.6.2.1</ecNumber>
    </recommendedName>
    <alternativeName>
        <fullName evidence="10">DNA topoisomerase I</fullName>
    </alternativeName>
</protein>
<feature type="region of interest" description="Interaction with DNA" evidence="10">
    <location>
        <begin position="165"/>
        <end position="170"/>
    </location>
</feature>
<keyword evidence="5" id="KW-0862">Zinc</keyword>
<dbReference type="PANTHER" id="PTHR42785:SF1">
    <property type="entry name" value="DNA TOPOISOMERASE"/>
    <property type="match status" value="1"/>
</dbReference>
<dbReference type="HAMAP" id="MF_00952">
    <property type="entry name" value="Topoisom_1_prok"/>
    <property type="match status" value="1"/>
</dbReference>
<feature type="active site" description="O-(5'-phospho-DNA)-tyrosine intermediate" evidence="10">
    <location>
        <position position="303"/>
    </location>
</feature>
<dbReference type="GO" id="GO:0005694">
    <property type="term" value="C:chromosome"/>
    <property type="evidence" value="ECO:0007669"/>
    <property type="project" value="InterPro"/>
</dbReference>
<feature type="site" description="Interaction with DNA" evidence="10">
    <location>
        <position position="31"/>
    </location>
</feature>
<evidence type="ECO:0000256" key="6">
    <source>
        <dbReference type="ARBA" id="ARBA00022842"/>
    </source>
</evidence>
<dbReference type="InterPro" id="IPR013498">
    <property type="entry name" value="Topo_IA_Znf"/>
</dbReference>
<evidence type="ECO:0000256" key="1">
    <source>
        <dbReference type="ARBA" id="ARBA00000213"/>
    </source>
</evidence>
<comment type="catalytic activity">
    <reaction evidence="1 10">
        <text>ATP-independent breakage of single-stranded DNA, followed by passage and rejoining.</text>
        <dbReference type="EC" id="5.6.2.1"/>
    </reaction>
</comment>
<name>A0A1S1P1X5_METEX</name>
<dbReference type="Gene3D" id="3.30.65.10">
    <property type="entry name" value="Bacterial Topoisomerase I, domain 1"/>
    <property type="match status" value="1"/>
</dbReference>
<dbReference type="InterPro" id="IPR013826">
    <property type="entry name" value="Topo_IA_cen_sub3"/>
</dbReference>
<dbReference type="SMART" id="SM00436">
    <property type="entry name" value="TOP1Bc"/>
    <property type="match status" value="1"/>
</dbReference>
<dbReference type="InterPro" id="IPR003601">
    <property type="entry name" value="Topo_IA_2"/>
</dbReference>
<feature type="compositionally biased region" description="Basic and acidic residues" evidence="11">
    <location>
        <begin position="688"/>
        <end position="697"/>
    </location>
</feature>
<feature type="compositionally biased region" description="Basic residues" evidence="11">
    <location>
        <begin position="851"/>
        <end position="864"/>
    </location>
</feature>
<dbReference type="InterPro" id="IPR000380">
    <property type="entry name" value="Topo_IA"/>
</dbReference>
<reference evidence="14 15" key="1">
    <citation type="submission" date="2016-10" db="EMBL/GenBank/DDBJ databases">
        <title>Draft genome sequence of Methylobacterium extorquens CP3, a seed endophyte of Crotalaria pumila with plant growth-promoting and metal tolerance properties.</title>
        <authorList>
            <person name="Sanchez-Lopez A.S."/>
            <person name="Van Hamme J.D."/>
            <person name="Thijs S."/>
            <person name="Mcammond B.M."/>
            <person name="Stevens V."/>
            <person name="Gonzalez-Chavez M.D.C."/>
            <person name="Vangronsveld J."/>
        </authorList>
    </citation>
    <scope>NUCLEOTIDE SEQUENCE [LARGE SCALE GENOMIC DNA]</scope>
    <source>
        <strain evidence="14 15">CP3</strain>
    </source>
</reference>
<evidence type="ECO:0000256" key="2">
    <source>
        <dbReference type="ARBA" id="ARBA00009446"/>
    </source>
</evidence>
<sequence>MKVVVVESPAKAKTINKYLGRDYEVLASFGHIRDLPAKDGSVDPEADFAMIWEVEDRGAKRVSEIARAVKGAEKLILATDPDREGEAISWHVIEALTARKALKGIPVERVTFNAITKASVDAAMKKPRQIDQALVDAYLARRALDYLVGFNLSPVLWRKLPGARSAGRVQSVALRLVVEREMEIERFKPREYWSIIATLVTEAGGVFEARLVGADGKRIQRLDVGNAEEAAAFKRDLELATFQVASIEAKPAKRHPQPPFTTSTLQQEASRKLGMAPAQTMRVAQRLYEGVDVGGETVGIITYMRTDGVDMAPEAIQDARQVIGREFGDAYVPGAPRKYTVKAKNAQEAHEAVRPTDMGRLPKHVARHLEPEQAKLYDLIWTRTIASQMESAELERTTVEVSANVGPRRIDLRATGQVVKFDGFLALYQEGKDDEEDEDAKRLPAMKACDALKRERIASTQHFTEPPPRYSEASLVKRMEELGIGRPSTYAAVLQTLRDREYVRIEKKRLQPEDKGRLVTGFLESFFKRYVEYDFTASLEEQLDRVSNAEIDWRSVLRDFWRDFSAAIGGTKELRVAEVLEALNGLLGPHIFPEKADGGDPRACPTCGAGQLSLKLGKFGAFIGCSNYPECKYTRQLSASGVEGEGDGSSTEGGQPGVRVLGDDPATGLPVTLRDGRFGPFVQLGEASAEKGAEKPKRSSLPKGMTPGSVTLEIALRLLSLPREVAKHPETGEPILANLGRFGPYVQHGKTYANLGKDDDVLEIGANRAIDLIVAKEQGGGRGRPSSDPGRTLGQHPDGAALVVKAGKYGPYVSDGSVNATLPKTMAAESLTLEQAIDLVNAKRASGGGKKPVRKTASRARAPAKKAEAGEAKKPTVRKTAAKTAAKAPATKAAAKPAAAKKATAKTKAG</sequence>
<dbReference type="InterPro" id="IPR023406">
    <property type="entry name" value="Topo_IA_AS"/>
</dbReference>
<dbReference type="Pfam" id="PF13368">
    <property type="entry name" value="Toprim_C_rpt"/>
    <property type="match status" value="3"/>
</dbReference>
<keyword evidence="9 10" id="KW-0413">Isomerase</keyword>
<dbReference type="InterPro" id="IPR013497">
    <property type="entry name" value="Topo_IA_cen"/>
</dbReference>
<keyword evidence="8 10" id="KW-0238">DNA-binding</keyword>
<dbReference type="InterPro" id="IPR025589">
    <property type="entry name" value="Toprim_C_rpt"/>
</dbReference>
<feature type="region of interest" description="Disordered" evidence="11">
    <location>
        <begin position="776"/>
        <end position="797"/>
    </location>
</feature>
<feature type="region of interest" description="Disordered" evidence="11">
    <location>
        <begin position="845"/>
        <end position="910"/>
    </location>
</feature>
<evidence type="ECO:0000313" key="14">
    <source>
        <dbReference type="EMBL" id="OHV15281.1"/>
    </source>
</evidence>
<dbReference type="GO" id="GO:0003917">
    <property type="term" value="F:DNA topoisomerase type I (single strand cut, ATP-independent) activity"/>
    <property type="evidence" value="ECO:0007669"/>
    <property type="project" value="UniProtKB-UniRule"/>
</dbReference>
<evidence type="ECO:0000313" key="15">
    <source>
        <dbReference type="Proteomes" id="UP000180215"/>
    </source>
</evidence>
<feature type="domain" description="Topo IA-type catalytic" evidence="13">
    <location>
        <begin position="131"/>
        <end position="568"/>
    </location>
</feature>
<feature type="site" description="Interaction with DNA" evidence="10">
    <location>
        <position position="142"/>
    </location>
</feature>
<dbReference type="CDD" id="cd03363">
    <property type="entry name" value="TOPRIM_TopoIA_TopoI"/>
    <property type="match status" value="1"/>
</dbReference>
<evidence type="ECO:0000256" key="9">
    <source>
        <dbReference type="ARBA" id="ARBA00023235"/>
    </source>
</evidence>
<gene>
    <name evidence="10" type="primary">topA</name>
    <name evidence="14" type="ORF">BK022_20185</name>
</gene>
<evidence type="ECO:0000256" key="7">
    <source>
        <dbReference type="ARBA" id="ARBA00023029"/>
    </source>
</evidence>
<dbReference type="EC" id="5.6.2.1" evidence="10"/>
<dbReference type="InterPro" id="IPR034149">
    <property type="entry name" value="TOPRIM_TopoI"/>
</dbReference>
<dbReference type="AlphaFoldDB" id="A0A1S1P1X5"/>
<dbReference type="SMART" id="SM00437">
    <property type="entry name" value="TOP1Ac"/>
    <property type="match status" value="1"/>
</dbReference>
<comment type="function">
    <text evidence="10">Releases the supercoiling and torsional tension of DNA, which is introduced during the DNA replication and transcription, by transiently cleaving and rejoining one strand of the DNA duplex. Introduces a single-strand break via transesterification at a target site in duplex DNA. The scissile phosphodiester is attacked by the catalytic tyrosine of the enzyme, resulting in the formation of a DNA-(5'-phosphotyrosyl)-enzyme intermediate and the expulsion of a 3'-OH DNA strand. The free DNA strand then undergoes passage around the unbroken strand, thus removing DNA supercoils. Finally, in the religation step, the DNA 3'-OH attacks the covalent intermediate to expel the active-site tyrosine and restore the DNA phosphodiester backbone.</text>
</comment>
<feature type="site" description="Interaction with DNA" evidence="10">
    <location>
        <position position="141"/>
    </location>
</feature>
<dbReference type="GO" id="GO:0008270">
    <property type="term" value="F:zinc ion binding"/>
    <property type="evidence" value="ECO:0007669"/>
    <property type="project" value="UniProtKB-KW"/>
</dbReference>
<evidence type="ECO:0000259" key="12">
    <source>
        <dbReference type="PROSITE" id="PS50880"/>
    </source>
</evidence>
<dbReference type="GO" id="GO:0003677">
    <property type="term" value="F:DNA binding"/>
    <property type="evidence" value="ECO:0007669"/>
    <property type="project" value="UniProtKB-KW"/>
</dbReference>
<feature type="region of interest" description="Disordered" evidence="11">
    <location>
        <begin position="687"/>
        <end position="706"/>
    </location>
</feature>
<proteinExistence type="inferred from homology"/>
<dbReference type="InterPro" id="IPR003602">
    <property type="entry name" value="Topo_IA_DNA-bd_dom"/>
</dbReference>
<comment type="similarity">
    <text evidence="2 10">Belongs to the type IA topoisomerase family.</text>
</comment>
<evidence type="ECO:0000256" key="4">
    <source>
        <dbReference type="ARBA" id="ARBA00022771"/>
    </source>
</evidence>
<dbReference type="PANTHER" id="PTHR42785">
    <property type="entry name" value="DNA TOPOISOMERASE, TYPE IA, CORE"/>
    <property type="match status" value="1"/>
</dbReference>
<dbReference type="InterPro" id="IPR006171">
    <property type="entry name" value="TOPRIM_dom"/>
</dbReference>
<evidence type="ECO:0000256" key="8">
    <source>
        <dbReference type="ARBA" id="ARBA00023125"/>
    </source>
</evidence>
<evidence type="ECO:0000256" key="10">
    <source>
        <dbReference type="HAMAP-Rule" id="MF_00952"/>
    </source>
</evidence>
<feature type="compositionally biased region" description="Basic and acidic residues" evidence="11">
    <location>
        <begin position="865"/>
        <end position="874"/>
    </location>
</feature>
<evidence type="ECO:0000256" key="5">
    <source>
        <dbReference type="ARBA" id="ARBA00022833"/>
    </source>
</evidence>
<keyword evidence="7 10" id="KW-0799">Topoisomerase</keyword>
<dbReference type="SMART" id="SM00493">
    <property type="entry name" value="TOPRIM"/>
    <property type="match status" value="1"/>
</dbReference>
<evidence type="ECO:0000256" key="11">
    <source>
        <dbReference type="SAM" id="MobiDB-lite"/>
    </source>
</evidence>
<dbReference type="InterPro" id="IPR013824">
    <property type="entry name" value="Topo_IA_cen_sub1"/>
</dbReference>
<dbReference type="GO" id="GO:0006265">
    <property type="term" value="P:DNA topological change"/>
    <property type="evidence" value="ECO:0007669"/>
    <property type="project" value="UniProtKB-UniRule"/>
</dbReference>
<dbReference type="InterPro" id="IPR023405">
    <property type="entry name" value="Topo_IA_core_domain"/>
</dbReference>
<comment type="caution">
    <text evidence="14">The sequence shown here is derived from an EMBL/GenBank/DDBJ whole genome shotgun (WGS) entry which is preliminary data.</text>
</comment>
<organism evidence="14 15">
    <name type="scientific">Methylorubrum extorquens</name>
    <name type="common">Methylobacterium dichloromethanicum</name>
    <name type="synonym">Methylobacterium extorquens</name>
    <dbReference type="NCBI Taxonomy" id="408"/>
    <lineage>
        <taxon>Bacteria</taxon>
        <taxon>Pseudomonadati</taxon>
        <taxon>Pseudomonadota</taxon>
        <taxon>Alphaproteobacteria</taxon>
        <taxon>Hyphomicrobiales</taxon>
        <taxon>Methylobacteriaceae</taxon>
        <taxon>Methylorubrum</taxon>
    </lineage>
</organism>
<evidence type="ECO:0000259" key="13">
    <source>
        <dbReference type="PROSITE" id="PS52039"/>
    </source>
</evidence>
<dbReference type="Pfam" id="PF01131">
    <property type="entry name" value="Topoisom_bac"/>
    <property type="match status" value="1"/>
</dbReference>
<feature type="region of interest" description="Disordered" evidence="11">
    <location>
        <begin position="640"/>
        <end position="666"/>
    </location>
</feature>
<dbReference type="InterPro" id="IPR005733">
    <property type="entry name" value="TopoI_bac-type"/>
</dbReference>
<feature type="site" description="Interaction with DNA" evidence="10">
    <location>
        <position position="157"/>
    </location>
</feature>
<dbReference type="InterPro" id="IPR013825">
    <property type="entry name" value="Topo_IA_cen_sub2"/>
</dbReference>
<comment type="caution">
    <text evidence="10">Lacks conserved residue(s) required for the propagation of feature annotation.</text>
</comment>
<keyword evidence="6" id="KW-0460">Magnesium</keyword>
<dbReference type="Proteomes" id="UP000180215">
    <property type="component" value="Unassembled WGS sequence"/>
</dbReference>
<dbReference type="Pfam" id="PF01751">
    <property type="entry name" value="Toprim"/>
    <property type="match status" value="1"/>
</dbReference>
<feature type="compositionally biased region" description="Low complexity" evidence="11">
    <location>
        <begin position="882"/>
        <end position="902"/>
    </location>
</feature>
<dbReference type="PROSITE" id="PS00396">
    <property type="entry name" value="TOPO_IA_1"/>
    <property type="match status" value="1"/>
</dbReference>
<dbReference type="SUPFAM" id="SSF57783">
    <property type="entry name" value="Zinc beta-ribbon"/>
    <property type="match status" value="1"/>
</dbReference>
<feature type="site" description="Interaction with DNA" evidence="10">
    <location>
        <position position="500"/>
    </location>
</feature>
<evidence type="ECO:0000256" key="3">
    <source>
        <dbReference type="ARBA" id="ARBA00022723"/>
    </source>
</evidence>
<dbReference type="Gene3D" id="3.40.50.140">
    <property type="match status" value="1"/>
</dbReference>